<evidence type="ECO:0000313" key="2">
    <source>
        <dbReference type="Proteomes" id="UP000838756"/>
    </source>
</evidence>
<evidence type="ECO:0000313" key="1">
    <source>
        <dbReference type="EMBL" id="CAH2210131.1"/>
    </source>
</evidence>
<keyword evidence="2" id="KW-1185">Reference proteome</keyword>
<reference evidence="1" key="1">
    <citation type="submission" date="2022-03" db="EMBL/GenBank/DDBJ databases">
        <authorList>
            <person name="Lindestad O."/>
        </authorList>
    </citation>
    <scope>NUCLEOTIDE SEQUENCE</scope>
</reference>
<gene>
    <name evidence="1" type="primary">jg19344</name>
    <name evidence="1" type="ORF">PAEG_LOCUS2043</name>
</gene>
<dbReference type="EMBL" id="CAKXAJ010006627">
    <property type="protein sequence ID" value="CAH2210131.1"/>
    <property type="molecule type" value="Genomic_DNA"/>
</dbReference>
<comment type="caution">
    <text evidence="1">The sequence shown here is derived from an EMBL/GenBank/DDBJ whole genome shotgun (WGS) entry which is preliminary data.</text>
</comment>
<feature type="non-terminal residue" evidence="1">
    <location>
        <position position="1"/>
    </location>
</feature>
<dbReference type="Proteomes" id="UP000838756">
    <property type="component" value="Unassembled WGS sequence"/>
</dbReference>
<name>A0A8S4QI10_9NEOP</name>
<sequence>FIGVNPGLATQFWLSLATGSAGVVRSSAAGELGGAYNPTVAASPTQ</sequence>
<proteinExistence type="predicted"/>
<protein>
    <submittedName>
        <fullName evidence="1">Jg19344 protein</fullName>
    </submittedName>
</protein>
<accession>A0A8S4QI10</accession>
<dbReference type="AlphaFoldDB" id="A0A8S4QI10"/>
<organism evidence="1 2">
    <name type="scientific">Pararge aegeria aegeria</name>
    <dbReference type="NCBI Taxonomy" id="348720"/>
    <lineage>
        <taxon>Eukaryota</taxon>
        <taxon>Metazoa</taxon>
        <taxon>Ecdysozoa</taxon>
        <taxon>Arthropoda</taxon>
        <taxon>Hexapoda</taxon>
        <taxon>Insecta</taxon>
        <taxon>Pterygota</taxon>
        <taxon>Neoptera</taxon>
        <taxon>Endopterygota</taxon>
        <taxon>Lepidoptera</taxon>
        <taxon>Glossata</taxon>
        <taxon>Ditrysia</taxon>
        <taxon>Papilionoidea</taxon>
        <taxon>Nymphalidae</taxon>
        <taxon>Satyrinae</taxon>
        <taxon>Satyrini</taxon>
        <taxon>Parargina</taxon>
        <taxon>Pararge</taxon>
    </lineage>
</organism>